<evidence type="ECO:0000313" key="2">
    <source>
        <dbReference type="Proteomes" id="UP000619355"/>
    </source>
</evidence>
<protein>
    <submittedName>
        <fullName evidence="1">Uncharacterized protein</fullName>
    </submittedName>
</protein>
<proteinExistence type="predicted"/>
<dbReference type="RefSeq" id="WP_189980442.1">
    <property type="nucleotide sequence ID" value="NZ_BNBF01000005.1"/>
</dbReference>
<sequence length="124" mass="12904">MCTTTDEEVIALEQKAVGHAYYCCEARLVEMSGNSAATASASGKDSIAALKAAEARAEVYGGLGNEALVFARVGAPEEPGGSPAPGTSAAAEIMEFVAPLARAIAPDLPYRRRCARRARTRYGP</sequence>
<evidence type="ECO:0000313" key="1">
    <source>
        <dbReference type="EMBL" id="GHG43768.1"/>
    </source>
</evidence>
<keyword evidence="2" id="KW-1185">Reference proteome</keyword>
<reference evidence="2" key="1">
    <citation type="journal article" date="2019" name="Int. J. Syst. Evol. Microbiol.">
        <title>The Global Catalogue of Microorganisms (GCM) 10K type strain sequencing project: providing services to taxonomists for standard genome sequencing and annotation.</title>
        <authorList>
            <consortium name="The Broad Institute Genomics Platform"/>
            <consortium name="The Broad Institute Genome Sequencing Center for Infectious Disease"/>
            <person name="Wu L."/>
            <person name="Ma J."/>
        </authorList>
    </citation>
    <scope>NUCLEOTIDE SEQUENCE [LARGE SCALE GENOMIC DNA]</scope>
    <source>
        <strain evidence="2">JCM 4253</strain>
    </source>
</reference>
<dbReference type="AlphaFoldDB" id="A0A919EUZ1"/>
<name>A0A919EUZ1_9ACTN</name>
<dbReference type="EMBL" id="BNBF01000005">
    <property type="protein sequence ID" value="GHG43768.1"/>
    <property type="molecule type" value="Genomic_DNA"/>
</dbReference>
<dbReference type="Proteomes" id="UP000619355">
    <property type="component" value="Unassembled WGS sequence"/>
</dbReference>
<comment type="caution">
    <text evidence="1">The sequence shown here is derived from an EMBL/GenBank/DDBJ whole genome shotgun (WGS) entry which is preliminary data.</text>
</comment>
<gene>
    <name evidence="1" type="ORF">GCM10018980_20910</name>
</gene>
<accession>A0A919EUZ1</accession>
<organism evidence="1 2">
    <name type="scientific">Streptomyces capoamus</name>
    <dbReference type="NCBI Taxonomy" id="68183"/>
    <lineage>
        <taxon>Bacteria</taxon>
        <taxon>Bacillati</taxon>
        <taxon>Actinomycetota</taxon>
        <taxon>Actinomycetes</taxon>
        <taxon>Kitasatosporales</taxon>
        <taxon>Streptomycetaceae</taxon>
        <taxon>Streptomyces</taxon>
    </lineage>
</organism>